<dbReference type="GO" id="GO:0008800">
    <property type="term" value="F:beta-lactamase activity"/>
    <property type="evidence" value="ECO:0007669"/>
    <property type="project" value="InterPro"/>
</dbReference>
<keyword evidence="1" id="KW-0732">Signal</keyword>
<evidence type="ECO:0000313" key="3">
    <source>
        <dbReference type="EMBL" id="KNF09017.1"/>
    </source>
</evidence>
<proteinExistence type="predicted"/>
<evidence type="ECO:0000313" key="4">
    <source>
        <dbReference type="Proteomes" id="UP000037267"/>
    </source>
</evidence>
<dbReference type="OrthoDB" id="9775096at2"/>
<evidence type="ECO:0000259" key="2">
    <source>
        <dbReference type="Pfam" id="PF13354"/>
    </source>
</evidence>
<reference evidence="4" key="1">
    <citation type="submission" date="2015-07" db="EMBL/GenBank/DDBJ databases">
        <title>Draft genome sequence of the purine-degrading Gottschalkia purinilyticum DSM 1384 (formerly Clostridium purinilyticum).</title>
        <authorList>
            <person name="Poehlein A."/>
            <person name="Schiel-Bengelsdorf B."/>
            <person name="Bengelsdorf F.R."/>
            <person name="Daniel R."/>
            <person name="Duerre P."/>
        </authorList>
    </citation>
    <scope>NUCLEOTIDE SEQUENCE [LARGE SCALE GENOMIC DNA]</scope>
    <source>
        <strain evidence="4">DSM 1384</strain>
    </source>
</reference>
<dbReference type="AlphaFoldDB" id="A0A0L0WC24"/>
<dbReference type="PANTHER" id="PTHR35333:SF5">
    <property type="entry name" value="CONSERVED LIPOPROTEIN LPQF-RELATED"/>
    <property type="match status" value="1"/>
</dbReference>
<feature type="chain" id="PRO_5005551228" evidence="1">
    <location>
        <begin position="24"/>
        <end position="401"/>
    </location>
</feature>
<feature type="domain" description="Beta-lactamase class A catalytic" evidence="2">
    <location>
        <begin position="141"/>
        <end position="244"/>
    </location>
</feature>
<accession>A0A0L0WC24</accession>
<dbReference type="SUPFAM" id="SSF56601">
    <property type="entry name" value="beta-lactamase/transpeptidase-like"/>
    <property type="match status" value="1"/>
</dbReference>
<dbReference type="RefSeq" id="WP_050354596.1">
    <property type="nucleotide sequence ID" value="NZ_LGSS01000004.1"/>
</dbReference>
<dbReference type="Pfam" id="PF13354">
    <property type="entry name" value="Beta-lactamase2"/>
    <property type="match status" value="1"/>
</dbReference>
<dbReference type="STRING" id="1503.CLPU_4c00630"/>
<dbReference type="Gene3D" id="3.40.710.10">
    <property type="entry name" value="DD-peptidase/beta-lactamase superfamily"/>
    <property type="match status" value="1"/>
</dbReference>
<dbReference type="InterPro" id="IPR012338">
    <property type="entry name" value="Beta-lactam/transpept-like"/>
</dbReference>
<dbReference type="InterPro" id="IPR000871">
    <property type="entry name" value="Beta-lactam_class-A"/>
</dbReference>
<dbReference type="Proteomes" id="UP000037267">
    <property type="component" value="Unassembled WGS sequence"/>
</dbReference>
<dbReference type="EMBL" id="LGSS01000004">
    <property type="protein sequence ID" value="KNF09017.1"/>
    <property type="molecule type" value="Genomic_DNA"/>
</dbReference>
<dbReference type="GO" id="GO:0046677">
    <property type="term" value="P:response to antibiotic"/>
    <property type="evidence" value="ECO:0007669"/>
    <property type="project" value="InterPro"/>
</dbReference>
<gene>
    <name evidence="3" type="ORF">CLPU_4c00630</name>
</gene>
<sequence>MKEKLVFIVLVISMFSSNSIVFAENDIESQVLHNLFTYDNSDIKSLFSPEFLEQVPINTMIEYVDFYKNNLGNFKKVNKEKDNYTALFEKGFVKIKVALNSDSKIIGLYFTDYSLNDDNFENIISEFKKLEGSVSISIIKNNKEVVFGYNENTPMAVGSAFKLYVLNAVYDNVESGKISWDDIVLINNNNKSFPSGILQDWKDGTPVTLKTLTNLMISISDNTATDHLIDFLGRKNIEKYVSKINKPFLKTNEAFKIKDANVFSKQKEYINGNILQKRNLLKSLDSIDTNKVQLPSSPNLINEVEWFFTTNELCKKIYSLRNSDELRINPGLVAKENWYIAGYKGGSEPGVLNFTHLLQKNKDSNIYAISVTVNNTEKNLDTSKVVDLTKRLISLIEKESL</sequence>
<comment type="caution">
    <text evidence="3">The sequence shown here is derived from an EMBL/GenBank/DDBJ whole genome shotgun (WGS) entry which is preliminary data.</text>
</comment>
<evidence type="ECO:0000256" key="1">
    <source>
        <dbReference type="SAM" id="SignalP"/>
    </source>
</evidence>
<organism evidence="3 4">
    <name type="scientific">Gottschalkia purinilytica</name>
    <name type="common">Clostridium purinilyticum</name>
    <dbReference type="NCBI Taxonomy" id="1503"/>
    <lineage>
        <taxon>Bacteria</taxon>
        <taxon>Bacillati</taxon>
        <taxon>Bacillota</taxon>
        <taxon>Tissierellia</taxon>
        <taxon>Tissierellales</taxon>
        <taxon>Gottschalkiaceae</taxon>
        <taxon>Gottschalkia</taxon>
    </lineage>
</organism>
<feature type="signal peptide" evidence="1">
    <location>
        <begin position="1"/>
        <end position="23"/>
    </location>
</feature>
<keyword evidence="4" id="KW-1185">Reference proteome</keyword>
<dbReference type="InterPro" id="IPR045155">
    <property type="entry name" value="Beta-lactam_cat"/>
</dbReference>
<dbReference type="PANTHER" id="PTHR35333">
    <property type="entry name" value="BETA-LACTAMASE"/>
    <property type="match status" value="1"/>
</dbReference>
<name>A0A0L0WC24_GOTPU</name>
<dbReference type="GO" id="GO:0030655">
    <property type="term" value="P:beta-lactam antibiotic catabolic process"/>
    <property type="evidence" value="ECO:0007669"/>
    <property type="project" value="InterPro"/>
</dbReference>
<protein>
    <submittedName>
        <fullName evidence="3">Beta-lactamase class A</fullName>
    </submittedName>
</protein>